<evidence type="ECO:0000313" key="16">
    <source>
        <dbReference type="Proteomes" id="UP000030645"/>
    </source>
</evidence>
<dbReference type="OrthoDB" id="1739037at2759"/>
<dbReference type="InterPro" id="IPR032675">
    <property type="entry name" value="LRR_dom_sf"/>
</dbReference>
<keyword evidence="7" id="KW-0677">Repeat</keyword>
<organism evidence="15 16">
    <name type="scientific">Morus notabilis</name>
    <dbReference type="NCBI Taxonomy" id="981085"/>
    <lineage>
        <taxon>Eukaryota</taxon>
        <taxon>Viridiplantae</taxon>
        <taxon>Streptophyta</taxon>
        <taxon>Embryophyta</taxon>
        <taxon>Tracheophyta</taxon>
        <taxon>Spermatophyta</taxon>
        <taxon>Magnoliopsida</taxon>
        <taxon>eudicotyledons</taxon>
        <taxon>Gunneridae</taxon>
        <taxon>Pentapetalae</taxon>
        <taxon>rosids</taxon>
        <taxon>fabids</taxon>
        <taxon>Rosales</taxon>
        <taxon>Moraceae</taxon>
        <taxon>Moreae</taxon>
        <taxon>Morus</taxon>
    </lineage>
</organism>
<comment type="subcellular location">
    <subcellularLocation>
        <location evidence="1">Cell membrane</location>
        <topology evidence="1">Single-pass type I membrane protein</topology>
    </subcellularLocation>
</comment>
<evidence type="ECO:0000256" key="10">
    <source>
        <dbReference type="ARBA" id="ARBA00023170"/>
    </source>
</evidence>
<keyword evidence="11" id="KW-0325">Glycoprotein</keyword>
<dbReference type="STRING" id="981085.W9RII1"/>
<evidence type="ECO:0000256" key="6">
    <source>
        <dbReference type="ARBA" id="ARBA00022729"/>
    </source>
</evidence>
<keyword evidence="5 12" id="KW-0812">Transmembrane</keyword>
<feature type="domain" description="Disease resistance R13L4/SHOC-2-like LRR" evidence="14">
    <location>
        <begin position="107"/>
        <end position="251"/>
    </location>
</feature>
<evidence type="ECO:0000313" key="15">
    <source>
        <dbReference type="EMBL" id="EXB79424.1"/>
    </source>
</evidence>
<dbReference type="FunFam" id="3.80.10.10:FF:000095">
    <property type="entry name" value="LRR receptor-like serine/threonine-protein kinase GSO1"/>
    <property type="match status" value="1"/>
</dbReference>
<dbReference type="GO" id="GO:0005886">
    <property type="term" value="C:plasma membrane"/>
    <property type="evidence" value="ECO:0007669"/>
    <property type="project" value="UniProtKB-SubCell"/>
</dbReference>
<keyword evidence="16" id="KW-1185">Reference proteome</keyword>
<evidence type="ECO:0000256" key="7">
    <source>
        <dbReference type="ARBA" id="ARBA00022737"/>
    </source>
</evidence>
<gene>
    <name evidence="15" type="ORF">L484_011617</name>
</gene>
<dbReference type="Pfam" id="PF13855">
    <property type="entry name" value="LRR_8"/>
    <property type="match status" value="2"/>
</dbReference>
<keyword evidence="4" id="KW-0433">Leucine-rich repeat</keyword>
<dbReference type="FunFam" id="3.80.10.10:FF:000213">
    <property type="entry name" value="Tyrosine-sulfated glycopeptide receptor 1"/>
    <property type="match status" value="1"/>
</dbReference>
<dbReference type="EMBL" id="KE344787">
    <property type="protein sequence ID" value="EXB79424.1"/>
    <property type="molecule type" value="Genomic_DNA"/>
</dbReference>
<dbReference type="AlphaFoldDB" id="W9RII1"/>
<evidence type="ECO:0000259" key="14">
    <source>
        <dbReference type="Pfam" id="PF23598"/>
    </source>
</evidence>
<proteinExistence type="inferred from homology"/>
<evidence type="ECO:0000259" key="13">
    <source>
        <dbReference type="Pfam" id="PF08263"/>
    </source>
</evidence>
<evidence type="ECO:0000256" key="5">
    <source>
        <dbReference type="ARBA" id="ARBA00022692"/>
    </source>
</evidence>
<dbReference type="eggNOG" id="KOG0619">
    <property type="taxonomic scope" value="Eukaryota"/>
</dbReference>
<dbReference type="Pfam" id="PF23598">
    <property type="entry name" value="LRR_14"/>
    <property type="match status" value="1"/>
</dbReference>
<feature type="domain" description="Leucine-rich repeat-containing N-terminal plant-type" evidence="13">
    <location>
        <begin position="39"/>
        <end position="89"/>
    </location>
</feature>
<comment type="similarity">
    <text evidence="2">Belongs to the RLP family.</text>
</comment>
<evidence type="ECO:0000256" key="11">
    <source>
        <dbReference type="ARBA" id="ARBA00023180"/>
    </source>
</evidence>
<dbReference type="SUPFAM" id="SSF52058">
    <property type="entry name" value="L domain-like"/>
    <property type="match status" value="1"/>
</dbReference>
<keyword evidence="6" id="KW-0732">Signal</keyword>
<dbReference type="InterPro" id="IPR013210">
    <property type="entry name" value="LRR_N_plant-typ"/>
</dbReference>
<evidence type="ECO:0000256" key="9">
    <source>
        <dbReference type="ARBA" id="ARBA00023136"/>
    </source>
</evidence>
<evidence type="ECO:0000256" key="8">
    <source>
        <dbReference type="ARBA" id="ARBA00022989"/>
    </source>
</evidence>
<dbReference type="InterPro" id="IPR055414">
    <property type="entry name" value="LRR_R13L4/SHOC2-like"/>
</dbReference>
<feature type="transmembrane region" description="Helical" evidence="12">
    <location>
        <begin position="824"/>
        <end position="845"/>
    </location>
</feature>
<evidence type="ECO:0000256" key="2">
    <source>
        <dbReference type="ARBA" id="ARBA00009592"/>
    </source>
</evidence>
<evidence type="ECO:0000256" key="4">
    <source>
        <dbReference type="ARBA" id="ARBA00022614"/>
    </source>
</evidence>
<dbReference type="Pfam" id="PF00560">
    <property type="entry name" value="LRR_1"/>
    <property type="match status" value="3"/>
</dbReference>
<name>W9RII1_9ROSA</name>
<dbReference type="SMART" id="SM00369">
    <property type="entry name" value="LRR_TYP"/>
    <property type="match status" value="8"/>
</dbReference>
<dbReference type="InterPro" id="IPR003591">
    <property type="entry name" value="Leu-rich_rpt_typical-subtyp"/>
</dbReference>
<dbReference type="Proteomes" id="UP000030645">
    <property type="component" value="Unassembled WGS sequence"/>
</dbReference>
<accession>W9RII1</accession>
<dbReference type="KEGG" id="mnt:21394865"/>
<protein>
    <submittedName>
        <fullName evidence="15">Receptor-like protein 12</fullName>
    </submittedName>
</protein>
<dbReference type="SUPFAM" id="SSF52047">
    <property type="entry name" value="RNI-like"/>
    <property type="match status" value="1"/>
</dbReference>
<keyword evidence="10 15" id="KW-0675">Receptor</keyword>
<evidence type="ECO:0000256" key="12">
    <source>
        <dbReference type="SAM" id="Phobius"/>
    </source>
</evidence>
<evidence type="ECO:0000256" key="1">
    <source>
        <dbReference type="ARBA" id="ARBA00004251"/>
    </source>
</evidence>
<reference evidence="16" key="1">
    <citation type="submission" date="2013-01" db="EMBL/GenBank/DDBJ databases">
        <title>Draft Genome Sequence of a Mulberry Tree, Morus notabilis C.K. Schneid.</title>
        <authorList>
            <person name="He N."/>
            <person name="Zhao S."/>
        </authorList>
    </citation>
    <scope>NUCLEOTIDE SEQUENCE</scope>
</reference>
<keyword evidence="8 12" id="KW-1133">Transmembrane helix</keyword>
<dbReference type="Gene3D" id="3.80.10.10">
    <property type="entry name" value="Ribonuclease Inhibitor"/>
    <property type="match status" value="6"/>
</dbReference>
<dbReference type="InterPro" id="IPR001611">
    <property type="entry name" value="Leu-rich_rpt"/>
</dbReference>
<evidence type="ECO:0000256" key="3">
    <source>
        <dbReference type="ARBA" id="ARBA00022475"/>
    </source>
</evidence>
<sequence length="877" mass="98329">MKSHFCKSNIFMAFLSTAPLLIHLLILTCLFSYVQPRCHKDESTALLEFKNSFVIRRDASSDPLAYPKVASWSPKEKADCCSWDGVECDKSNTHVIALHLSSSCLHGSINSNNTLFRLSHLQILDLAANDFNGSLIPSQLGNLSRLKYLNLSMSAFAGQIPSQISQLSNLSYLDLCRNYLELKWPDLSTIVRNLSNLKHLDLSEVDISSPVPSLLANFSALTSLSLRACRLSGKFPIDIFQLPNLQLLDLGQNDNLTGSLPEFRSSNPLRILWLDGTGFFGHIPSSIGNLDSLRGLDLRICRFSGPFPSSLSKLIKLEYLDLSKNNFSGTVDFNMFLNMKNLTNLGLSDNNLSVLMTEKSVAGNINSTHPKFEVLFLGSCNLTSFPDILRYQDRLKLLDLSENHIHGKLPKWIWNTRMELLDISSNLFRSFGIDVLPSRSLRILDFSKNKFTGRLPIPPPSIILFDASHNKLSGEISLLHFNLSSIECFNLSHNKLSGVLPECLRNIKHNLSSAGFSQMCPFGSRLKVMDLSYNQFQGSLPQSLLADCMELQVLKLESNRFNDVFPSWLGTLPKLKLLLLRSNKFHGAITRNFDSDYDFSSLHIIDLSYNNFSSFLPSEYFKKWIAMKALGASNSSYLATTIRITIEYSGVLWDFEFIYPCSVTIKNKGKDMQYERVQEVFTVIDLSSNRFHGDIPECMGELQRLQVLSLSNNMLTGSIPSSISSLTQLESLDLSVNKLSGKIPQQLVQLTFLASFNVSFNPLRGPIPQGSQFSTFDSSSYKGNAGLWGYPLESLNTPKALPPSDSGSDEDDDEDSKSWFKSNWITILPGFVGGLIFGVAIEHALAMDKREWFFKVVDFVVLTKAKGRKRKKLRRAT</sequence>
<keyword evidence="9 12" id="KW-0472">Membrane</keyword>
<feature type="transmembrane region" description="Helical" evidence="12">
    <location>
        <begin position="12"/>
        <end position="34"/>
    </location>
</feature>
<dbReference type="InterPro" id="IPR046956">
    <property type="entry name" value="RLP23-like"/>
</dbReference>
<keyword evidence="3" id="KW-1003">Cell membrane</keyword>
<dbReference type="Pfam" id="PF08263">
    <property type="entry name" value="LRRNT_2"/>
    <property type="match status" value="1"/>
</dbReference>
<dbReference type="PANTHER" id="PTHR48061:SF12">
    <property type="entry name" value="DISEASE RESISTANCE LIKE PROTEIN"/>
    <property type="match status" value="1"/>
</dbReference>
<dbReference type="PRINTS" id="PR00019">
    <property type="entry name" value="LEURICHRPT"/>
</dbReference>
<dbReference type="PANTHER" id="PTHR48061">
    <property type="entry name" value="LEUCINE-RICH REPEAT RECEPTOR PROTEIN KINASE EMS1-LIKE-RELATED"/>
    <property type="match status" value="1"/>
</dbReference>